<dbReference type="Pfam" id="PF01381">
    <property type="entry name" value="HTH_3"/>
    <property type="match status" value="1"/>
</dbReference>
<accession>A0ABS2KBX5</accession>
<gene>
    <name evidence="2" type="ORF">ISS99_03930</name>
</gene>
<reference evidence="2" key="1">
    <citation type="submission" date="2020-10" db="EMBL/GenBank/DDBJ databases">
        <title>Phylogeny of dyella-like bacteria.</title>
        <authorList>
            <person name="Fu J."/>
        </authorList>
    </citation>
    <scope>NUCLEOTIDE SEQUENCE</scope>
    <source>
        <strain evidence="2">DHON07</strain>
    </source>
</reference>
<dbReference type="RefSeq" id="WP_204630287.1">
    <property type="nucleotide sequence ID" value="NZ_BSOC01000006.1"/>
</dbReference>
<comment type="caution">
    <text evidence="2">The sequence shown here is derived from an EMBL/GenBank/DDBJ whole genome shotgun (WGS) entry which is preliminary data.</text>
</comment>
<dbReference type="EMBL" id="JADIKF010000035">
    <property type="protein sequence ID" value="MBM7128664.1"/>
    <property type="molecule type" value="Genomic_DNA"/>
</dbReference>
<name>A0ABS2KBX5_9GAMM</name>
<dbReference type="Gene3D" id="1.10.260.40">
    <property type="entry name" value="lambda repressor-like DNA-binding domains"/>
    <property type="match status" value="1"/>
</dbReference>
<keyword evidence="3" id="KW-1185">Reference proteome</keyword>
<dbReference type="Proteomes" id="UP001430193">
    <property type="component" value="Unassembled WGS sequence"/>
</dbReference>
<dbReference type="InterPro" id="IPR010982">
    <property type="entry name" value="Lambda_DNA-bd_dom_sf"/>
</dbReference>
<dbReference type="SMART" id="SM00530">
    <property type="entry name" value="HTH_XRE"/>
    <property type="match status" value="1"/>
</dbReference>
<dbReference type="CDD" id="cd00093">
    <property type="entry name" value="HTH_XRE"/>
    <property type="match status" value="1"/>
</dbReference>
<evidence type="ECO:0000313" key="2">
    <source>
        <dbReference type="EMBL" id="MBM7128664.1"/>
    </source>
</evidence>
<dbReference type="PROSITE" id="PS50943">
    <property type="entry name" value="HTH_CROC1"/>
    <property type="match status" value="1"/>
</dbReference>
<organism evidence="2 3">
    <name type="scientific">Dyella mobilis</name>
    <dbReference type="NCBI Taxonomy" id="1849582"/>
    <lineage>
        <taxon>Bacteria</taxon>
        <taxon>Pseudomonadati</taxon>
        <taxon>Pseudomonadota</taxon>
        <taxon>Gammaproteobacteria</taxon>
        <taxon>Lysobacterales</taxon>
        <taxon>Rhodanobacteraceae</taxon>
        <taxon>Dyella</taxon>
    </lineage>
</organism>
<protein>
    <submittedName>
        <fullName evidence="2">Helix-turn-helix transcriptional regulator</fullName>
    </submittedName>
</protein>
<dbReference type="InterPro" id="IPR001387">
    <property type="entry name" value="Cro/C1-type_HTH"/>
</dbReference>
<evidence type="ECO:0000259" key="1">
    <source>
        <dbReference type="PROSITE" id="PS50943"/>
    </source>
</evidence>
<evidence type="ECO:0000313" key="3">
    <source>
        <dbReference type="Proteomes" id="UP001430193"/>
    </source>
</evidence>
<feature type="domain" description="HTH cro/C1-type" evidence="1">
    <location>
        <begin position="15"/>
        <end position="73"/>
    </location>
</feature>
<dbReference type="SUPFAM" id="SSF47413">
    <property type="entry name" value="lambda repressor-like DNA-binding domains"/>
    <property type="match status" value="1"/>
</dbReference>
<proteinExistence type="predicted"/>
<sequence>MARKIDIQQVFRKRLMEARLRAGLSQKDVGIAAGLDPSVASTRINRYELGIHEPDFATITRVAKALDVPAAYLIAEDDRLARLILAFDSLPSAEKEQLLKSIESKASSVKTTAKG</sequence>